<evidence type="ECO:0000259" key="2">
    <source>
        <dbReference type="Pfam" id="PF13460"/>
    </source>
</evidence>
<feature type="region of interest" description="Disordered" evidence="1">
    <location>
        <begin position="34"/>
        <end position="53"/>
    </location>
</feature>
<name>A0A7W8QIS4_9ACTN</name>
<dbReference type="InterPro" id="IPR036291">
    <property type="entry name" value="NAD(P)-bd_dom_sf"/>
</dbReference>
<dbReference type="Gene3D" id="3.40.50.720">
    <property type="entry name" value="NAD(P)-binding Rossmann-like Domain"/>
    <property type="match status" value="1"/>
</dbReference>
<organism evidence="3 4">
    <name type="scientific">Nocardiopsis composta</name>
    <dbReference type="NCBI Taxonomy" id="157465"/>
    <lineage>
        <taxon>Bacteria</taxon>
        <taxon>Bacillati</taxon>
        <taxon>Actinomycetota</taxon>
        <taxon>Actinomycetes</taxon>
        <taxon>Streptosporangiales</taxon>
        <taxon>Nocardiopsidaceae</taxon>
        <taxon>Nocardiopsis</taxon>
    </lineage>
</organism>
<dbReference type="InterPro" id="IPR051606">
    <property type="entry name" value="Polyketide_Oxido-like"/>
</dbReference>
<dbReference type="Proteomes" id="UP000572635">
    <property type="component" value="Unassembled WGS sequence"/>
</dbReference>
<protein>
    <submittedName>
        <fullName evidence="3">Putative NADH-flavin reductase</fullName>
    </submittedName>
</protein>
<evidence type="ECO:0000313" key="4">
    <source>
        <dbReference type="Proteomes" id="UP000572635"/>
    </source>
</evidence>
<dbReference type="EMBL" id="JACHDB010000001">
    <property type="protein sequence ID" value="MBB5430266.1"/>
    <property type="molecule type" value="Genomic_DNA"/>
</dbReference>
<comment type="caution">
    <text evidence="3">The sequence shown here is derived from an EMBL/GenBank/DDBJ whole genome shotgun (WGS) entry which is preliminary data.</text>
</comment>
<dbReference type="SUPFAM" id="SSF51735">
    <property type="entry name" value="NAD(P)-binding Rossmann-fold domains"/>
    <property type="match status" value="1"/>
</dbReference>
<dbReference type="AlphaFoldDB" id="A0A7W8QIS4"/>
<dbReference type="PANTHER" id="PTHR43355">
    <property type="entry name" value="FLAVIN REDUCTASE (NADPH)"/>
    <property type="match status" value="1"/>
</dbReference>
<dbReference type="RefSeq" id="WP_184388016.1">
    <property type="nucleotide sequence ID" value="NZ_BAAAJD010000081.1"/>
</dbReference>
<evidence type="ECO:0000256" key="1">
    <source>
        <dbReference type="SAM" id="MobiDB-lite"/>
    </source>
</evidence>
<dbReference type="GO" id="GO:0004074">
    <property type="term" value="F:biliverdin reductase [NAD(P)H] activity"/>
    <property type="evidence" value="ECO:0007669"/>
    <property type="project" value="TreeGrafter"/>
</dbReference>
<proteinExistence type="predicted"/>
<evidence type="ECO:0000313" key="3">
    <source>
        <dbReference type="EMBL" id="MBB5430266.1"/>
    </source>
</evidence>
<dbReference type="Pfam" id="PF13460">
    <property type="entry name" value="NAD_binding_10"/>
    <property type="match status" value="1"/>
</dbReference>
<sequence>MNLLVIGAAGRTGRHLVEQAARRGHTVTALARREPGDPAFGGAARAHPGDAADPEALRGALQGQHAVVAAVGSSAITRALIPAMRQAGVRRLVMTSSRSVVATRPRPLIDLVWLRLRTAYADLIRAEGMLEASGLDWSIVRATMLTDTPPAGSVHTDFEADATGGDWRLGRADYAMALLDVVEDDAMIRRAVGVCGARVRSSRSGSR</sequence>
<gene>
    <name evidence="3" type="ORF">HDA36_000350</name>
</gene>
<keyword evidence="4" id="KW-1185">Reference proteome</keyword>
<feature type="domain" description="NAD(P)-binding" evidence="2">
    <location>
        <begin position="7"/>
        <end position="184"/>
    </location>
</feature>
<accession>A0A7W8QIS4</accession>
<dbReference type="GO" id="GO:0042602">
    <property type="term" value="F:riboflavin reductase (NADPH) activity"/>
    <property type="evidence" value="ECO:0007669"/>
    <property type="project" value="TreeGrafter"/>
</dbReference>
<dbReference type="PANTHER" id="PTHR43355:SF2">
    <property type="entry name" value="FLAVIN REDUCTASE (NADPH)"/>
    <property type="match status" value="1"/>
</dbReference>
<dbReference type="InterPro" id="IPR016040">
    <property type="entry name" value="NAD(P)-bd_dom"/>
</dbReference>
<reference evidence="3 4" key="1">
    <citation type="submission" date="2020-08" db="EMBL/GenBank/DDBJ databases">
        <title>Sequencing the genomes of 1000 actinobacteria strains.</title>
        <authorList>
            <person name="Klenk H.-P."/>
        </authorList>
    </citation>
    <scope>NUCLEOTIDE SEQUENCE [LARGE SCALE GENOMIC DNA]</scope>
    <source>
        <strain evidence="3 4">DSM 44551</strain>
    </source>
</reference>